<organism evidence="2">
    <name type="scientific">uncultured Desulfobacteraceae bacterium</name>
    <dbReference type="NCBI Taxonomy" id="218296"/>
    <lineage>
        <taxon>Bacteria</taxon>
        <taxon>Pseudomonadati</taxon>
        <taxon>Thermodesulfobacteriota</taxon>
        <taxon>Desulfobacteria</taxon>
        <taxon>Desulfobacterales</taxon>
        <taxon>Desulfobacteraceae</taxon>
        <taxon>environmental samples</taxon>
    </lineage>
</organism>
<sequence>MGTKPPGHGCARAPSPIGDRSLMSTIRKNPGIRITPVFQGNPRSGSGDFPAKKMHPLAAYEKKLLEVIRMDLQLHFFWSFALTILAIFWKPFIIAGLVVTVTKEFLDLTAQKGWSWGDFNWGMAGFFAGVLFIHQAGFWE</sequence>
<keyword evidence="1" id="KW-0812">Transmembrane</keyword>
<protein>
    <submittedName>
        <fullName evidence="2">Uncharacterized protein</fullName>
    </submittedName>
</protein>
<feature type="transmembrane region" description="Helical" evidence="1">
    <location>
        <begin position="76"/>
        <end position="99"/>
    </location>
</feature>
<keyword evidence="1" id="KW-1133">Transmembrane helix</keyword>
<proteinExistence type="predicted"/>
<feature type="transmembrane region" description="Helical" evidence="1">
    <location>
        <begin position="119"/>
        <end position="139"/>
    </location>
</feature>
<dbReference type="EMBL" id="CAACVI010000012">
    <property type="protein sequence ID" value="VEN73720.1"/>
    <property type="molecule type" value="Genomic_DNA"/>
</dbReference>
<keyword evidence="1" id="KW-0472">Membrane</keyword>
<dbReference type="AlphaFoldDB" id="A0A484HEQ7"/>
<accession>A0A484HEQ7</accession>
<name>A0A484HEQ7_9BACT</name>
<gene>
    <name evidence="2" type="ORF">EPICR_20189</name>
</gene>
<reference evidence="2" key="1">
    <citation type="submission" date="2019-01" db="EMBL/GenBank/DDBJ databases">
        <authorList>
            <consortium name="Genoscope - CEA"/>
            <person name="William W."/>
        </authorList>
    </citation>
    <scope>NUCLEOTIDE SEQUENCE</scope>
    <source>
        <strain evidence="2">CR-1</strain>
    </source>
</reference>
<evidence type="ECO:0000313" key="2">
    <source>
        <dbReference type="EMBL" id="VEN73720.1"/>
    </source>
</evidence>
<evidence type="ECO:0000256" key="1">
    <source>
        <dbReference type="SAM" id="Phobius"/>
    </source>
</evidence>